<gene>
    <name evidence="2" type="ordered locus">TREPR_1732</name>
</gene>
<dbReference type="AlphaFoldDB" id="F5YMT8"/>
<dbReference type="eggNOG" id="ENOG5032KME">
    <property type="taxonomic scope" value="Bacteria"/>
</dbReference>
<dbReference type="Gene3D" id="1.25.40.10">
    <property type="entry name" value="Tetratricopeptide repeat domain"/>
    <property type="match status" value="1"/>
</dbReference>
<dbReference type="GO" id="GO:0042834">
    <property type="term" value="F:peptidoglycan binding"/>
    <property type="evidence" value="ECO:0007669"/>
    <property type="project" value="InterPro"/>
</dbReference>
<dbReference type="InterPro" id="IPR007730">
    <property type="entry name" value="SPOR-like_dom"/>
</dbReference>
<dbReference type="EMBL" id="CP001843">
    <property type="protein sequence ID" value="AEF86758.1"/>
    <property type="molecule type" value="Genomic_DNA"/>
</dbReference>
<dbReference type="SUPFAM" id="SSF48452">
    <property type="entry name" value="TPR-like"/>
    <property type="match status" value="1"/>
</dbReference>
<dbReference type="KEGG" id="tpi:TREPR_1732"/>
<name>F5YMT8_TREPZ</name>
<evidence type="ECO:0000313" key="3">
    <source>
        <dbReference type="Proteomes" id="UP000009223"/>
    </source>
</evidence>
<dbReference type="InterPro" id="IPR036680">
    <property type="entry name" value="SPOR-like_sf"/>
</dbReference>
<keyword evidence="3" id="KW-1185">Reference proteome</keyword>
<dbReference type="Pfam" id="PF05036">
    <property type="entry name" value="SPOR"/>
    <property type="match status" value="1"/>
</dbReference>
<feature type="domain" description="SPOR" evidence="1">
    <location>
        <begin position="288"/>
        <end position="362"/>
    </location>
</feature>
<dbReference type="STRING" id="545694.TREPR_1732"/>
<dbReference type="SUPFAM" id="SSF110997">
    <property type="entry name" value="Sporulation related repeat"/>
    <property type="match status" value="1"/>
</dbReference>
<reference evidence="2 3" key="2">
    <citation type="journal article" date="2011" name="ISME J.">
        <title>RNA-seq reveals cooperative metabolic interactions between two termite-gut spirochete species in co-culture.</title>
        <authorList>
            <person name="Rosenthal A.Z."/>
            <person name="Matson E.G."/>
            <person name="Eldar A."/>
            <person name="Leadbetter J.R."/>
        </authorList>
    </citation>
    <scope>NUCLEOTIDE SEQUENCE [LARGE SCALE GENOMIC DNA]</scope>
    <source>
        <strain evidence="3">ATCC BAA-887 / DSM 12427 / ZAS-2</strain>
    </source>
</reference>
<organism evidence="2 3">
    <name type="scientific">Treponema primitia (strain ATCC BAA-887 / DSM 12427 / ZAS-2)</name>
    <dbReference type="NCBI Taxonomy" id="545694"/>
    <lineage>
        <taxon>Bacteria</taxon>
        <taxon>Pseudomonadati</taxon>
        <taxon>Spirochaetota</taxon>
        <taxon>Spirochaetia</taxon>
        <taxon>Spirochaetales</taxon>
        <taxon>Treponemataceae</taxon>
        <taxon>Treponema</taxon>
    </lineage>
</organism>
<reference evidence="3" key="1">
    <citation type="submission" date="2009-12" db="EMBL/GenBank/DDBJ databases">
        <title>Complete sequence of Treponema primitia strain ZAS-2.</title>
        <authorList>
            <person name="Tetu S.G."/>
            <person name="Matson E."/>
            <person name="Ren Q."/>
            <person name="Seshadri R."/>
            <person name="Elbourne L."/>
            <person name="Hassan K.A."/>
            <person name="Durkin A."/>
            <person name="Radune D."/>
            <person name="Mohamoud Y."/>
            <person name="Shay R."/>
            <person name="Jin S."/>
            <person name="Zhang X."/>
            <person name="Lucey K."/>
            <person name="Ballor N.R."/>
            <person name="Ottesen E."/>
            <person name="Rosenthal R."/>
            <person name="Allen A."/>
            <person name="Leadbetter J.R."/>
            <person name="Paulsen I.T."/>
        </authorList>
    </citation>
    <scope>NUCLEOTIDE SEQUENCE [LARGE SCALE GENOMIC DNA]</scope>
    <source>
        <strain evidence="3">ATCC BAA-887 / DSM 12427 / ZAS-2</strain>
    </source>
</reference>
<dbReference type="InterPro" id="IPR011990">
    <property type="entry name" value="TPR-like_helical_dom_sf"/>
</dbReference>
<sequence length="362" mass="39216">MADLMALIDISRAFRSRSFLFMPLFFVLAGGLHGQSADIPVKLSLEQEIRTIEWKLADSARSGAERREAYIELARLQRLSGNIDASARAWLEAVRADPENRDHASSLESALCFLTLGEYEAAEDALQGILGSASDLVASDNVAGDQVLLRDARYIAAQIDVFRTGNPITLYALLGNPEFMDFRPAIYYTFWRIFSAPGYKAQILSEFPNSPEARILESEEALASGSNTANSGPAGPNSIAVSVYPRPLWFFFPGRENAVISASVPVRSAPLAQPSQAYSAPAAPNRAGNSSGVKALQTGLFSREENAQAMVSRLAARGFTGGVTQKLVNGITYWAVTISPGENPNQTILRLKDAGFESFPVF</sequence>
<dbReference type="Proteomes" id="UP000009223">
    <property type="component" value="Chromosome"/>
</dbReference>
<protein>
    <submittedName>
        <fullName evidence="2">Tetratricopeptide repeat domain protein</fullName>
    </submittedName>
</protein>
<evidence type="ECO:0000259" key="1">
    <source>
        <dbReference type="PROSITE" id="PS51724"/>
    </source>
</evidence>
<accession>F5YMT8</accession>
<dbReference type="PROSITE" id="PS51724">
    <property type="entry name" value="SPOR"/>
    <property type="match status" value="1"/>
</dbReference>
<dbReference type="HOGENOM" id="CLU_764919_0_0_12"/>
<evidence type="ECO:0000313" key="2">
    <source>
        <dbReference type="EMBL" id="AEF86758.1"/>
    </source>
</evidence>
<proteinExistence type="predicted"/>